<feature type="region of interest" description="Disordered" evidence="1">
    <location>
        <begin position="1"/>
        <end position="99"/>
    </location>
</feature>
<evidence type="ECO:0000313" key="2">
    <source>
        <dbReference type="EMBL" id="OMH81744.1"/>
    </source>
</evidence>
<feature type="compositionally biased region" description="Basic and acidic residues" evidence="1">
    <location>
        <begin position="28"/>
        <end position="51"/>
    </location>
</feature>
<keyword evidence="3" id="KW-1185">Reference proteome</keyword>
<gene>
    <name evidence="2" type="ORF">AX774_g4798</name>
</gene>
<protein>
    <submittedName>
        <fullName evidence="2">Uncharacterized protein</fullName>
    </submittedName>
</protein>
<dbReference type="AlphaFoldDB" id="A0A1R1PLA4"/>
<dbReference type="EMBL" id="LSSK01000834">
    <property type="protein sequence ID" value="OMH81744.1"/>
    <property type="molecule type" value="Genomic_DNA"/>
</dbReference>
<feature type="region of interest" description="Disordered" evidence="1">
    <location>
        <begin position="209"/>
        <end position="251"/>
    </location>
</feature>
<sequence>MRVGKRAKEEAIQDTEEPNPGIQVGRAGDGEGEVRDEGSQEKNEADTESPKSKKAKTISTTTRVLRSSRNLDLEKESVSSKVTTKAKTEGQPVAKTKTEIKSETETLAQQEEFQHIIKHTPRKTRRKGKGTDPFEGVQGEDQDEFDGVYKSQDQQVEHMLAHIEGTTNLESLGEHKEFVDVQRKEHQGAIPDIRMNDANTIGENLDKELEDTGKQNDLINSASKPDKDNVNTENMKAVGSNSARPSTKKLKTTSLISKLRGEQARKGFALGKLTLNVVFC</sequence>
<dbReference type="Proteomes" id="UP000188320">
    <property type="component" value="Unassembled WGS sequence"/>
</dbReference>
<feature type="compositionally biased region" description="Basic and acidic residues" evidence="1">
    <location>
        <begin position="69"/>
        <end position="78"/>
    </location>
</feature>
<feature type="compositionally biased region" description="Basic residues" evidence="1">
    <location>
        <begin position="117"/>
        <end position="128"/>
    </location>
</feature>
<reference evidence="3" key="1">
    <citation type="submission" date="2017-01" db="EMBL/GenBank/DDBJ databases">
        <authorList>
            <person name="Wang Y."/>
            <person name="White M."/>
            <person name="Kvist S."/>
            <person name="Moncalvo J.-M."/>
        </authorList>
    </citation>
    <scope>NUCLEOTIDE SEQUENCE [LARGE SCALE GENOMIC DNA]</scope>
    <source>
        <strain evidence="3">COL-18-3</strain>
    </source>
</reference>
<accession>A0A1R1PLA4</accession>
<comment type="caution">
    <text evidence="2">The sequence shown here is derived from an EMBL/GenBank/DDBJ whole genome shotgun (WGS) entry which is preliminary data.</text>
</comment>
<organism evidence="2 3">
    <name type="scientific">Zancudomyces culisetae</name>
    <name type="common">Gut fungus</name>
    <name type="synonym">Smittium culisetae</name>
    <dbReference type="NCBI Taxonomy" id="1213189"/>
    <lineage>
        <taxon>Eukaryota</taxon>
        <taxon>Fungi</taxon>
        <taxon>Fungi incertae sedis</taxon>
        <taxon>Zoopagomycota</taxon>
        <taxon>Kickxellomycotina</taxon>
        <taxon>Harpellomycetes</taxon>
        <taxon>Harpellales</taxon>
        <taxon>Legeriomycetaceae</taxon>
        <taxon>Zancudomyces</taxon>
    </lineage>
</organism>
<feature type="compositionally biased region" description="Polar residues" evidence="1">
    <location>
        <begin position="231"/>
        <end position="245"/>
    </location>
</feature>
<evidence type="ECO:0000256" key="1">
    <source>
        <dbReference type="SAM" id="MobiDB-lite"/>
    </source>
</evidence>
<evidence type="ECO:0000313" key="3">
    <source>
        <dbReference type="Proteomes" id="UP000188320"/>
    </source>
</evidence>
<name>A0A1R1PLA4_ZANCU</name>
<feature type="compositionally biased region" description="Basic and acidic residues" evidence="1">
    <location>
        <begin position="1"/>
        <end position="11"/>
    </location>
</feature>
<proteinExistence type="predicted"/>
<feature type="region of interest" description="Disordered" evidence="1">
    <location>
        <begin position="117"/>
        <end position="143"/>
    </location>
</feature>